<evidence type="ECO:0000313" key="1">
    <source>
        <dbReference type="EMBL" id="KGQ01024.1"/>
    </source>
</evidence>
<reference evidence="1 2" key="1">
    <citation type="journal article" date="2011" name="PLoS Genet.">
        <title>Comparative genomic analysis of human fungal pathogens causing paracoccidioidomycosis.</title>
        <authorList>
            <person name="Desjardins C.A."/>
            <person name="Champion M.D."/>
            <person name="Holder J.W."/>
            <person name="Muszewska A."/>
            <person name="Goldberg J."/>
            <person name="Bailao A.M."/>
            <person name="Brigido M.M."/>
            <person name="Ferreira M.E."/>
            <person name="Garcia A.M."/>
            <person name="Grynberg M."/>
            <person name="Gujja S."/>
            <person name="Heiman D.I."/>
            <person name="Henn M.R."/>
            <person name="Kodira C.D."/>
            <person name="Leon-Narvaez H."/>
            <person name="Longo L.V."/>
            <person name="Ma L.J."/>
            <person name="Malavazi I."/>
            <person name="Matsuo A.L."/>
            <person name="Morais F.V."/>
            <person name="Pereira M."/>
            <person name="Rodriguez-Brito S."/>
            <person name="Sakthikumar S."/>
            <person name="Salem-Izacc S.M."/>
            <person name="Sykes S.M."/>
            <person name="Teixeira M.M."/>
            <person name="Vallejo M.C."/>
            <person name="Walter M.E."/>
            <person name="Yandava C."/>
            <person name="Young S."/>
            <person name="Zeng Q."/>
            <person name="Zucker J."/>
            <person name="Felipe M.S."/>
            <person name="Goldman G.H."/>
            <person name="Haas B.J."/>
            <person name="McEwen J.G."/>
            <person name="Nino-Vega G."/>
            <person name="Puccia R."/>
            <person name="San-Blas G."/>
            <person name="Soares C.M."/>
            <person name="Birren B.W."/>
            <person name="Cuomo C.A."/>
        </authorList>
    </citation>
    <scope>NUCLEOTIDE SEQUENCE [LARGE SCALE GENOMIC DNA]</scope>
    <source>
        <strain evidence="2">ATCC MYA-826 / Pb01</strain>
    </source>
</reference>
<gene>
    <name evidence="1" type="ORF">PAAG_12275</name>
</gene>
<keyword evidence="2" id="KW-1185">Reference proteome</keyword>
<dbReference type="HOGENOM" id="CLU_2197715_0_0_1"/>
<accession>A0A0A2VJE3</accession>
<evidence type="ECO:0000313" key="2">
    <source>
        <dbReference type="Proteomes" id="UP000002059"/>
    </source>
</evidence>
<protein>
    <submittedName>
        <fullName evidence="1">Uncharacterized protein</fullName>
    </submittedName>
</protein>
<dbReference type="RefSeq" id="XP_015702583.1">
    <property type="nucleotide sequence ID" value="XM_015847787.1"/>
</dbReference>
<proteinExistence type="predicted"/>
<dbReference type="KEGG" id="pbl:PAAG_12275"/>
<name>A0A0A2VJE3_PARBA</name>
<dbReference type="GeneID" id="26970990"/>
<dbReference type="EMBL" id="KN294011">
    <property type="protein sequence ID" value="KGQ01024.1"/>
    <property type="molecule type" value="Genomic_DNA"/>
</dbReference>
<dbReference type="AlphaFoldDB" id="A0A0A2VJE3"/>
<dbReference type="VEuPathDB" id="FungiDB:PAAG_12275"/>
<dbReference type="Proteomes" id="UP000002059">
    <property type="component" value="Partially assembled WGS sequence"/>
</dbReference>
<sequence>MVSVGEVVVVVVAAYLHGLRRAGWVRRGRKPGNEEGGAELGPLRAAKTWHFYAKTLISQLSICRLRERKAQTTVTSEGMHDAFRGLFTVYRSISKFYCSEMIILNGTS</sequence>
<organism evidence="1 2">
    <name type="scientific">Paracoccidioides lutzii (strain ATCC MYA-826 / Pb01)</name>
    <name type="common">Paracoccidioides brasiliensis</name>
    <dbReference type="NCBI Taxonomy" id="502779"/>
    <lineage>
        <taxon>Eukaryota</taxon>
        <taxon>Fungi</taxon>
        <taxon>Dikarya</taxon>
        <taxon>Ascomycota</taxon>
        <taxon>Pezizomycotina</taxon>
        <taxon>Eurotiomycetes</taxon>
        <taxon>Eurotiomycetidae</taxon>
        <taxon>Onygenales</taxon>
        <taxon>Ajellomycetaceae</taxon>
        <taxon>Paracoccidioides</taxon>
    </lineage>
</organism>